<reference evidence="2" key="1">
    <citation type="submission" date="2013-11" db="EMBL/GenBank/DDBJ databases">
        <title>The Genome Sequence of Phytophthora parasitica CHvinca01.</title>
        <authorList>
            <consortium name="The Broad Institute Genomics Platform"/>
            <person name="Russ C."/>
            <person name="Tyler B."/>
            <person name="Panabieres F."/>
            <person name="Shan W."/>
            <person name="Tripathy S."/>
            <person name="Grunwald N."/>
            <person name="Machado M."/>
            <person name="Johnson C.S."/>
            <person name="Arredondo F."/>
            <person name="Hong C."/>
            <person name="Coffey M."/>
            <person name="Young S.K."/>
            <person name="Zeng Q."/>
            <person name="Gargeya S."/>
            <person name="Fitzgerald M."/>
            <person name="Abouelleil A."/>
            <person name="Alvarado L."/>
            <person name="Chapman S.B."/>
            <person name="Gainer-Dewar J."/>
            <person name="Goldberg J."/>
            <person name="Griggs A."/>
            <person name="Gujja S."/>
            <person name="Hansen M."/>
            <person name="Howarth C."/>
            <person name="Imamovic A."/>
            <person name="Ireland A."/>
            <person name="Larimer J."/>
            <person name="McCowan C."/>
            <person name="Murphy C."/>
            <person name="Pearson M."/>
            <person name="Poon T.W."/>
            <person name="Priest M."/>
            <person name="Roberts A."/>
            <person name="Saif S."/>
            <person name="Shea T."/>
            <person name="Sykes S."/>
            <person name="Wortman J."/>
            <person name="Nusbaum C."/>
            <person name="Birren B."/>
        </authorList>
    </citation>
    <scope>NUCLEOTIDE SEQUENCE [LARGE SCALE GENOMIC DNA]</scope>
    <source>
        <strain evidence="2">CHvinca01</strain>
    </source>
</reference>
<dbReference type="VEuPathDB" id="FungiDB:PPTG_22356"/>
<feature type="compositionally biased region" description="Basic and acidic residues" evidence="1">
    <location>
        <begin position="34"/>
        <end position="50"/>
    </location>
</feature>
<gene>
    <name evidence="2" type="ORF">L917_03968</name>
</gene>
<feature type="region of interest" description="Disordered" evidence="1">
    <location>
        <begin position="1"/>
        <end position="73"/>
    </location>
</feature>
<evidence type="ECO:0000256" key="1">
    <source>
        <dbReference type="SAM" id="MobiDB-lite"/>
    </source>
</evidence>
<protein>
    <recommendedName>
        <fullName evidence="3">BZIP domain-containing protein</fullName>
    </recommendedName>
</protein>
<dbReference type="AlphaFoldDB" id="W2LP21"/>
<feature type="compositionally biased region" description="Polar residues" evidence="1">
    <location>
        <begin position="1"/>
        <end position="11"/>
    </location>
</feature>
<accession>W2LP21</accession>
<organism evidence="2">
    <name type="scientific">Phytophthora nicotianae</name>
    <name type="common">Potato buckeye rot agent</name>
    <name type="synonym">Phytophthora parasitica</name>
    <dbReference type="NCBI Taxonomy" id="4792"/>
    <lineage>
        <taxon>Eukaryota</taxon>
        <taxon>Sar</taxon>
        <taxon>Stramenopiles</taxon>
        <taxon>Oomycota</taxon>
        <taxon>Peronosporomycetes</taxon>
        <taxon>Peronosporales</taxon>
        <taxon>Peronosporaceae</taxon>
        <taxon>Phytophthora</taxon>
    </lineage>
</organism>
<dbReference type="EMBL" id="KI678417">
    <property type="protein sequence ID" value="ETL99121.1"/>
    <property type="molecule type" value="Genomic_DNA"/>
</dbReference>
<dbReference type="VEuPathDB" id="FungiDB:PPTG_08259"/>
<evidence type="ECO:0000313" key="2">
    <source>
        <dbReference type="EMBL" id="ETL99121.1"/>
    </source>
</evidence>
<feature type="compositionally biased region" description="Low complexity" evidence="1">
    <location>
        <begin position="57"/>
        <end position="68"/>
    </location>
</feature>
<proteinExistence type="predicted"/>
<dbReference type="OrthoDB" id="124644at2759"/>
<name>W2LP21_PHYNI</name>
<evidence type="ECO:0008006" key="3">
    <source>
        <dbReference type="Google" id="ProtNLM"/>
    </source>
</evidence>
<sequence length="397" mass="43128">MSDLSDLSNDTVEQKAANRRSQNAEAARRYHARRTPEDRESHRQQECIRRQERRQHSTASSTSMSASRQRSECVTDDVNELDVRSAAWGDNGIPQLRTVPLVTQESVLERLRGALGASGLDETCDDSLRKREIPKFAITNADANTRCVLVSCRHGGAIHYHPTSSNPQDASCAADNDLRPATVLSRPQLYAHVAVNCSQTAEDQVPVGSRVGGVSDNDATAVQDEVVERYSSTFSRTAAVIQENAATSSVTGSMHSSLRYAELAAVALKCKRNSALFEPFSDVAEVGLADALQQKELHRQGQMAALHGDRSPGDRLLDSVDVSGGAIWGSDAERAQCRRRALAYQARYGQTALFVTLTPNVAESFVMAQYTGVTSLDTLFDAELTGAPCKSVMQVQA</sequence>
<dbReference type="Proteomes" id="UP000054423">
    <property type="component" value="Unassembled WGS sequence"/>
</dbReference>